<keyword evidence="1" id="KW-0812">Transmembrane</keyword>
<dbReference type="HOGENOM" id="CLU_679684_0_0_1"/>
<keyword evidence="3" id="KW-1185">Reference proteome</keyword>
<gene>
    <name evidence="2" type="ORF">AUEXF2481DRAFT_44922</name>
</gene>
<reference evidence="2 3" key="1">
    <citation type="journal article" date="2014" name="BMC Genomics">
        <title>Genome sequencing of four Aureobasidium pullulans varieties: biotechnological potential, stress tolerance, and description of new species.</title>
        <authorList>
            <person name="Gostin Ar C."/>
            <person name="Ohm R.A."/>
            <person name="Kogej T."/>
            <person name="Sonjak S."/>
            <person name="Turk M."/>
            <person name="Zajc J."/>
            <person name="Zalar P."/>
            <person name="Grube M."/>
            <person name="Sun H."/>
            <person name="Han J."/>
            <person name="Sharma A."/>
            <person name="Chiniquy J."/>
            <person name="Ngan C.Y."/>
            <person name="Lipzen A."/>
            <person name="Barry K."/>
            <person name="Grigoriev I.V."/>
            <person name="Gunde-Cimerman N."/>
        </authorList>
    </citation>
    <scope>NUCLEOTIDE SEQUENCE [LARGE SCALE GENOMIC DNA]</scope>
    <source>
        <strain evidence="2 3">EXF-2481</strain>
    </source>
</reference>
<organism evidence="2 3">
    <name type="scientific">Aureobasidium subglaciale (strain EXF-2481)</name>
    <name type="common">Aureobasidium pullulans var. subglaciale</name>
    <dbReference type="NCBI Taxonomy" id="1043005"/>
    <lineage>
        <taxon>Eukaryota</taxon>
        <taxon>Fungi</taxon>
        <taxon>Dikarya</taxon>
        <taxon>Ascomycota</taxon>
        <taxon>Pezizomycotina</taxon>
        <taxon>Dothideomycetes</taxon>
        <taxon>Dothideomycetidae</taxon>
        <taxon>Dothideales</taxon>
        <taxon>Saccotheciaceae</taxon>
        <taxon>Aureobasidium</taxon>
    </lineage>
</organism>
<dbReference type="RefSeq" id="XP_013339077.1">
    <property type="nucleotide sequence ID" value="XM_013483623.1"/>
</dbReference>
<proteinExistence type="predicted"/>
<dbReference type="Proteomes" id="UP000030641">
    <property type="component" value="Unassembled WGS sequence"/>
</dbReference>
<evidence type="ECO:0000256" key="1">
    <source>
        <dbReference type="SAM" id="Phobius"/>
    </source>
</evidence>
<dbReference type="InParanoid" id="A0A074Y3T6"/>
<protein>
    <submittedName>
        <fullName evidence="2">Uncharacterized protein</fullName>
    </submittedName>
</protein>
<evidence type="ECO:0000313" key="3">
    <source>
        <dbReference type="Proteomes" id="UP000030641"/>
    </source>
</evidence>
<dbReference type="OrthoDB" id="10337458at2759"/>
<keyword evidence="1" id="KW-1133">Transmembrane helix</keyword>
<dbReference type="AlphaFoldDB" id="A0A074Y3T6"/>
<feature type="transmembrane region" description="Helical" evidence="1">
    <location>
        <begin position="373"/>
        <end position="392"/>
    </location>
</feature>
<keyword evidence="1" id="KW-0472">Membrane</keyword>
<dbReference type="EMBL" id="KL584788">
    <property type="protein sequence ID" value="KEQ90594.1"/>
    <property type="molecule type" value="Genomic_DNA"/>
</dbReference>
<sequence length="405" mass="46268">MSTFPTIQYYYDIMDVQNKTPTVSQRHLMMDTPNPQDAVANQESNRLTRLSSWWATPPPSDETPLSFSLSLLPPELRLQIYTHLGTLSESRAKRCLGVFVTHTPASELQRLFCKRHGLTNTKILASTWHFEYLEHVFRVWSFEPRGKDCYLKDAVFADYARDWPEDIGLLRKTMRKRVFKFPNAMQKWVGLAKEYGVDDGIAPVGVRLFIPSKGMGRAEEWGLRIKACLQTLVLLARRLREGRVRLVLSFLEGETCCWFHEHKPGKYGKPQRSGHQRSTTDIAIVIGKERRGGEQREMFLKRSVLSLKETEGFGDKDSDERLQWQANATAIIEELLAWIDEVQSSSTGDLELANLPDDILEDHLFPPRVKRRVLAGLMAIAFVLAGLLCVCYTKVICRLVALVSV</sequence>
<name>A0A074Y3T6_AURSE</name>
<dbReference type="GeneID" id="25367797"/>
<accession>A0A074Y3T6</accession>
<evidence type="ECO:0000313" key="2">
    <source>
        <dbReference type="EMBL" id="KEQ90594.1"/>
    </source>
</evidence>